<proteinExistence type="predicted"/>
<organism evidence="1 2">
    <name type="scientific">Heyndrickxia coagulans</name>
    <name type="common">Weizmannia coagulans</name>
    <dbReference type="NCBI Taxonomy" id="1398"/>
    <lineage>
        <taxon>Bacteria</taxon>
        <taxon>Bacillati</taxon>
        <taxon>Bacillota</taxon>
        <taxon>Bacilli</taxon>
        <taxon>Bacillales</taxon>
        <taxon>Bacillaceae</taxon>
        <taxon>Heyndrickxia</taxon>
    </lineage>
</organism>
<reference evidence="2" key="1">
    <citation type="submission" date="2016-01" db="EMBL/GenBank/DDBJ databases">
        <authorList>
            <person name="Mitreva M."/>
            <person name="Pepin K.H."/>
            <person name="Mihindukulasuriya K.A."/>
            <person name="Fulton R."/>
            <person name="Fronick C."/>
            <person name="O'Laughlin M."/>
            <person name="Miner T."/>
            <person name="Herter B."/>
            <person name="Rosa B.A."/>
            <person name="Cordes M."/>
            <person name="Tomlinson C."/>
            <person name="Wollam A."/>
            <person name="Palsikar V.B."/>
            <person name="Mardis E.R."/>
            <person name="Wilson R.K."/>
        </authorList>
    </citation>
    <scope>NUCLEOTIDE SEQUENCE [LARGE SCALE GENOMIC DNA]</scope>
    <source>
        <strain evidence="2">GED7749B</strain>
    </source>
</reference>
<dbReference type="Proteomes" id="UP000070376">
    <property type="component" value="Unassembled WGS sequence"/>
</dbReference>
<sequence length="58" mass="6625">MDQNVSPLKGQTEKIAFSQMCKRGKMKKNRTYIFNEKQFVKEEETGFGTFTEPACAGD</sequence>
<protein>
    <submittedName>
        <fullName evidence="1">Uncharacterized protein</fullName>
    </submittedName>
</protein>
<dbReference type="AlphaFoldDB" id="A0A133KCC3"/>
<dbReference type="EMBL" id="LRPN01000177">
    <property type="protein sequence ID" value="KWZ77238.1"/>
    <property type="molecule type" value="Genomic_DNA"/>
</dbReference>
<evidence type="ECO:0000313" key="1">
    <source>
        <dbReference type="EMBL" id="KWZ77238.1"/>
    </source>
</evidence>
<evidence type="ECO:0000313" key="2">
    <source>
        <dbReference type="Proteomes" id="UP000070376"/>
    </source>
</evidence>
<comment type="caution">
    <text evidence="1">The sequence shown here is derived from an EMBL/GenBank/DDBJ whole genome shotgun (WGS) entry which is preliminary data.</text>
</comment>
<accession>A0A133KCC3</accession>
<gene>
    <name evidence="1" type="ORF">HMPREF3213_03427</name>
</gene>
<name>A0A133KCC3_HEYCO</name>